<proteinExistence type="predicted"/>
<keyword evidence="2" id="KW-1185">Reference proteome</keyword>
<name>A0ABY0TCK4_9PROT</name>
<gene>
    <name evidence="1" type="ORF">SAMN05216402_1588</name>
</gene>
<organism evidence="1 2">
    <name type="scientific">Nitrosospira multiformis</name>
    <dbReference type="NCBI Taxonomy" id="1231"/>
    <lineage>
        <taxon>Bacteria</taxon>
        <taxon>Pseudomonadati</taxon>
        <taxon>Pseudomonadota</taxon>
        <taxon>Betaproteobacteria</taxon>
        <taxon>Nitrosomonadales</taxon>
        <taxon>Nitrosomonadaceae</taxon>
        <taxon>Nitrosospira</taxon>
    </lineage>
</organism>
<evidence type="ECO:0000313" key="1">
    <source>
        <dbReference type="EMBL" id="SDQ62265.1"/>
    </source>
</evidence>
<dbReference type="EMBL" id="FNKY01000001">
    <property type="protein sequence ID" value="SDQ62265.1"/>
    <property type="molecule type" value="Genomic_DNA"/>
</dbReference>
<evidence type="ECO:0000313" key="2">
    <source>
        <dbReference type="Proteomes" id="UP000183471"/>
    </source>
</evidence>
<dbReference type="RefSeq" id="WP_074631837.1">
    <property type="nucleotide sequence ID" value="NZ_FNKY01000001.1"/>
</dbReference>
<accession>A0ABY0TCK4</accession>
<sequence length="232" mass="25807">MVKLSSVQMLELWDRGARCHSLDRALLLLGSARPGESLEELADVTIGMRDQVLIALRQAIFGRKLSSYIDCPRCRTRLEFVLDTETLRGEVSDSPIEIDGLRVRRPTSRDLAAAISAQDTDQATLLLVQRCGMADGNQLPILSGVQIEKIESVLAEADSAADIVLDFNCEQCGFVWQTSFDIGAYLWREVELYAKALLADIHTLARAYGWSEREVLDLSDARRAAYIEMVTA</sequence>
<comment type="caution">
    <text evidence="1">The sequence shown here is derived from an EMBL/GenBank/DDBJ whole genome shotgun (WGS) entry which is preliminary data.</text>
</comment>
<dbReference type="Proteomes" id="UP000183471">
    <property type="component" value="Unassembled WGS sequence"/>
</dbReference>
<protein>
    <recommendedName>
        <fullName evidence="3">Phage baseplate protein</fullName>
    </recommendedName>
</protein>
<reference evidence="1 2" key="1">
    <citation type="submission" date="2016-10" db="EMBL/GenBank/DDBJ databases">
        <authorList>
            <person name="Varghese N."/>
            <person name="Submissions S."/>
        </authorList>
    </citation>
    <scope>NUCLEOTIDE SEQUENCE [LARGE SCALE GENOMIC DNA]</scope>
    <source>
        <strain evidence="1 2">Nl1</strain>
    </source>
</reference>
<evidence type="ECO:0008006" key="3">
    <source>
        <dbReference type="Google" id="ProtNLM"/>
    </source>
</evidence>